<evidence type="ECO:0000259" key="5">
    <source>
        <dbReference type="PROSITE" id="PS50830"/>
    </source>
</evidence>
<dbReference type="InterPro" id="IPR001322">
    <property type="entry name" value="Lamin_tail_dom"/>
</dbReference>
<organism evidence="7 8">
    <name type="scientific">Haloferax profundi</name>
    <dbReference type="NCBI Taxonomy" id="1544718"/>
    <lineage>
        <taxon>Archaea</taxon>
        <taxon>Methanobacteriati</taxon>
        <taxon>Methanobacteriota</taxon>
        <taxon>Stenosarchaea group</taxon>
        <taxon>Halobacteria</taxon>
        <taxon>Halobacteriales</taxon>
        <taxon>Haloferacaceae</taxon>
        <taxon>Haloferax</taxon>
    </lineage>
</organism>
<feature type="region of interest" description="Disordered" evidence="4">
    <location>
        <begin position="28"/>
        <end position="55"/>
    </location>
</feature>
<evidence type="ECO:0000256" key="1">
    <source>
        <dbReference type="ARBA" id="ARBA00022722"/>
    </source>
</evidence>
<dbReference type="PROSITE" id="PS01123">
    <property type="entry name" value="TNASE_1"/>
    <property type="match status" value="1"/>
</dbReference>
<dbReference type="RefSeq" id="WP_058570525.1">
    <property type="nucleotide sequence ID" value="NZ_LOPV01000004.1"/>
</dbReference>
<dbReference type="SUPFAM" id="SSF74853">
    <property type="entry name" value="Lamin A/C globular tail domain"/>
    <property type="match status" value="1"/>
</dbReference>
<accession>A0A0W1SWV7</accession>
<evidence type="ECO:0000259" key="6">
    <source>
        <dbReference type="PROSITE" id="PS51841"/>
    </source>
</evidence>
<dbReference type="Gene3D" id="2.60.40.1260">
    <property type="entry name" value="Lamin Tail domain"/>
    <property type="match status" value="1"/>
</dbReference>
<evidence type="ECO:0000256" key="3">
    <source>
        <dbReference type="ARBA" id="ARBA00022801"/>
    </source>
</evidence>
<dbReference type="GO" id="GO:0003676">
    <property type="term" value="F:nucleic acid binding"/>
    <property type="evidence" value="ECO:0007669"/>
    <property type="project" value="InterPro"/>
</dbReference>
<dbReference type="PROSITE" id="PS50830">
    <property type="entry name" value="TNASE_3"/>
    <property type="match status" value="1"/>
</dbReference>
<dbReference type="EMBL" id="LOPV01000004">
    <property type="protein sequence ID" value="KTG30945.1"/>
    <property type="molecule type" value="Genomic_DNA"/>
</dbReference>
<dbReference type="Pfam" id="PF00932">
    <property type="entry name" value="LTD"/>
    <property type="match status" value="1"/>
</dbReference>
<dbReference type="GO" id="GO:0004519">
    <property type="term" value="F:endonuclease activity"/>
    <property type="evidence" value="ECO:0007669"/>
    <property type="project" value="UniProtKB-KW"/>
</dbReference>
<dbReference type="InterPro" id="IPR016071">
    <property type="entry name" value="Staphylococal_nuclease_OB-fold"/>
</dbReference>
<dbReference type="SMART" id="SM00318">
    <property type="entry name" value="SNc"/>
    <property type="match status" value="1"/>
</dbReference>
<protein>
    <submittedName>
        <fullName evidence="7">Endonuclease</fullName>
    </submittedName>
</protein>
<dbReference type="PROSITE" id="PS51257">
    <property type="entry name" value="PROKAR_LIPOPROTEIN"/>
    <property type="match status" value="1"/>
</dbReference>
<dbReference type="InterPro" id="IPR035437">
    <property type="entry name" value="SNase_OB-fold_sf"/>
</dbReference>
<dbReference type="Pfam" id="PF00565">
    <property type="entry name" value="SNase"/>
    <property type="match status" value="1"/>
</dbReference>
<feature type="compositionally biased region" description="Low complexity" evidence="4">
    <location>
        <begin position="34"/>
        <end position="55"/>
    </location>
</feature>
<evidence type="ECO:0000313" key="8">
    <source>
        <dbReference type="Proteomes" id="UP000053157"/>
    </source>
</evidence>
<dbReference type="InterPro" id="IPR002071">
    <property type="entry name" value="Thermonucl_AS"/>
</dbReference>
<proteinExistence type="predicted"/>
<keyword evidence="3" id="KW-0378">Hydrolase</keyword>
<keyword evidence="8" id="KW-1185">Reference proteome</keyword>
<keyword evidence="1" id="KW-0540">Nuclease</keyword>
<dbReference type="PANTHER" id="PTHR12302:SF3">
    <property type="entry name" value="SERINE_THREONINE-PROTEIN KINASE 31"/>
    <property type="match status" value="1"/>
</dbReference>
<dbReference type="SUPFAM" id="SSF50199">
    <property type="entry name" value="Staphylococcal nuclease"/>
    <property type="match status" value="1"/>
</dbReference>
<dbReference type="Proteomes" id="UP000053157">
    <property type="component" value="Unassembled WGS sequence"/>
</dbReference>
<dbReference type="PANTHER" id="PTHR12302">
    <property type="entry name" value="EBNA2 BINDING PROTEIN P100"/>
    <property type="match status" value="1"/>
</dbReference>
<feature type="domain" description="LTD" evidence="6">
    <location>
        <begin position="207"/>
        <end position="324"/>
    </location>
</feature>
<reference evidence="7 8" key="1">
    <citation type="submission" date="2015-12" db="EMBL/GenBank/DDBJ databases">
        <title>Haloferax profundi sp. nov. isolated from the Discovery deep brine-seawater interface in the Red Sea.</title>
        <authorList>
            <person name="Zhang G."/>
            <person name="Stingl U."/>
            <person name="Rashid M."/>
        </authorList>
    </citation>
    <scope>NUCLEOTIDE SEQUENCE [LARGE SCALE GENOMIC DNA]</scope>
    <source>
        <strain evidence="7 8">SB29</strain>
    </source>
</reference>
<dbReference type="Gene3D" id="2.40.50.90">
    <property type="match status" value="1"/>
</dbReference>
<feature type="domain" description="TNase-like" evidence="5">
    <location>
        <begin position="53"/>
        <end position="200"/>
    </location>
</feature>
<dbReference type="PROSITE" id="PS51841">
    <property type="entry name" value="LTD"/>
    <property type="match status" value="1"/>
</dbReference>
<dbReference type="InterPro" id="IPR036415">
    <property type="entry name" value="Lamin_tail_dom_sf"/>
</dbReference>
<name>A0A0W1SWV7_9EURY</name>
<dbReference type="GO" id="GO:0016787">
    <property type="term" value="F:hydrolase activity"/>
    <property type="evidence" value="ECO:0007669"/>
    <property type="project" value="UniProtKB-KW"/>
</dbReference>
<sequence>MVRGATATLVIVLLVVFSGCLGGGGLATDPAPTPTESPSTTPTSSPTGETATGDVSVDVVEVVDGDTIKVVMPDGARETVRLLGVDTPEVYGENTPDEFEGVPDTDEGAACLRDAGHDASDFAKDRLSGETVELRFDEKAGERGYYGRLLAYVVVDGAEFNYELLTNGHARFYESSFEERERYERAERDARERGVGLWACATEGSAAGGSDASTDDGFAVTVVADAPGNDNDNLNEEYVTFRNDGDEVLDLSGWTVSDAAGATYTFAEGTELSPGGVLRLHTGSGTDSAEDVYWGRSGAVWNNGGDTITVRDASGGTVLSYTYD</sequence>
<evidence type="ECO:0000256" key="2">
    <source>
        <dbReference type="ARBA" id="ARBA00022759"/>
    </source>
</evidence>
<gene>
    <name evidence="7" type="ORF">AUR66_05295</name>
</gene>
<evidence type="ECO:0000313" key="7">
    <source>
        <dbReference type="EMBL" id="KTG30945.1"/>
    </source>
</evidence>
<dbReference type="AlphaFoldDB" id="A0A0W1SWV7"/>
<dbReference type="OrthoDB" id="3327at2157"/>
<evidence type="ECO:0000256" key="4">
    <source>
        <dbReference type="SAM" id="MobiDB-lite"/>
    </source>
</evidence>
<comment type="caution">
    <text evidence="7">The sequence shown here is derived from an EMBL/GenBank/DDBJ whole genome shotgun (WGS) entry which is preliminary data.</text>
</comment>
<keyword evidence="2 7" id="KW-0255">Endonuclease</keyword>